<evidence type="ECO:0000256" key="1">
    <source>
        <dbReference type="ARBA" id="ARBA00007228"/>
    </source>
</evidence>
<dbReference type="PANTHER" id="PTHR43191:SF2">
    <property type="entry name" value="RRNA METHYLTRANSFERASE 3, MITOCHONDRIAL"/>
    <property type="match status" value="1"/>
</dbReference>
<organism evidence="5 6">
    <name type="scientific">Mangrovibacterium marinum</name>
    <dbReference type="NCBI Taxonomy" id="1639118"/>
    <lineage>
        <taxon>Bacteria</taxon>
        <taxon>Pseudomonadati</taxon>
        <taxon>Bacteroidota</taxon>
        <taxon>Bacteroidia</taxon>
        <taxon>Marinilabiliales</taxon>
        <taxon>Prolixibacteraceae</taxon>
        <taxon>Mangrovibacterium</taxon>
    </lineage>
</organism>
<comment type="similarity">
    <text evidence="1">Belongs to the class IV-like SAM-binding methyltransferase superfamily. RNA methyltransferase TrmH family.</text>
</comment>
<dbReference type="EMBL" id="QAAD01000002">
    <property type="protein sequence ID" value="PTN10157.1"/>
    <property type="molecule type" value="Genomic_DNA"/>
</dbReference>
<dbReference type="GO" id="GO:0003723">
    <property type="term" value="F:RNA binding"/>
    <property type="evidence" value="ECO:0007669"/>
    <property type="project" value="InterPro"/>
</dbReference>
<dbReference type="Proteomes" id="UP000243525">
    <property type="component" value="Unassembled WGS sequence"/>
</dbReference>
<evidence type="ECO:0000313" key="6">
    <source>
        <dbReference type="Proteomes" id="UP000243525"/>
    </source>
</evidence>
<accession>A0A2T5C5H8</accession>
<dbReference type="Pfam" id="PF22435">
    <property type="entry name" value="MRM3-like_sub_bind"/>
    <property type="match status" value="1"/>
</dbReference>
<protein>
    <submittedName>
        <fullName evidence="5">TrmH family RNA methyltransferase</fullName>
    </submittedName>
</protein>
<proteinExistence type="inferred from homology"/>
<dbReference type="InterPro" id="IPR029064">
    <property type="entry name" value="Ribosomal_eL30-like_sf"/>
</dbReference>
<dbReference type="OrthoDB" id="9785673at2"/>
<dbReference type="InterPro" id="IPR051259">
    <property type="entry name" value="rRNA_Methyltransferase"/>
</dbReference>
<reference evidence="5 6" key="1">
    <citation type="submission" date="2018-04" db="EMBL/GenBank/DDBJ databases">
        <title>Genomic Encyclopedia of Archaeal and Bacterial Type Strains, Phase II (KMG-II): from individual species to whole genera.</title>
        <authorList>
            <person name="Goeker M."/>
        </authorList>
    </citation>
    <scope>NUCLEOTIDE SEQUENCE [LARGE SCALE GENOMIC DNA]</scope>
    <source>
        <strain evidence="5 6">DSM 28823</strain>
    </source>
</reference>
<dbReference type="InterPro" id="IPR029026">
    <property type="entry name" value="tRNA_m1G_MTases_N"/>
</dbReference>
<sequence length="255" mass="27886">MLSKNKLKYIQSLARKKNREAEKVFLVEGDKMVAEALQSGLQVKLLCATSRFSAGHPGLSASAMETIEVTDDELRKLSLLQSPQNALAVVAMPVVPFSQKELENKLSLALDFIQDPGNMGTIIRLADWFGIEHLLCSTTTVDCYNPKVIQASMGAIFRVKIHYVDLPQTLAELQQQGLPTYGAFLEGENIYNKALAPQGILVMGNEGNGISKDVERVISDKIHIPSFATNGSGSESLNVSMATGICLSEFRRRKS</sequence>
<dbReference type="SMART" id="SM00967">
    <property type="entry name" value="SpoU_sub_bind"/>
    <property type="match status" value="1"/>
</dbReference>
<dbReference type="Gene3D" id="3.30.1330.30">
    <property type="match status" value="1"/>
</dbReference>
<dbReference type="RefSeq" id="WP_107820938.1">
    <property type="nucleotide sequence ID" value="NZ_OY782574.1"/>
</dbReference>
<dbReference type="CDD" id="cd18109">
    <property type="entry name" value="SpoU-like_RNA-MTase"/>
    <property type="match status" value="1"/>
</dbReference>
<gene>
    <name evidence="5" type="ORF">C8N47_102142</name>
</gene>
<keyword evidence="3 5" id="KW-0808">Transferase</keyword>
<feature type="domain" description="RNA 2-O ribose methyltransferase substrate binding" evidence="4">
    <location>
        <begin position="26"/>
        <end position="96"/>
    </location>
</feature>
<dbReference type="AlphaFoldDB" id="A0A2T5C5H8"/>
<dbReference type="GO" id="GO:0032259">
    <property type="term" value="P:methylation"/>
    <property type="evidence" value="ECO:0007669"/>
    <property type="project" value="UniProtKB-KW"/>
</dbReference>
<comment type="caution">
    <text evidence="5">The sequence shown here is derived from an EMBL/GenBank/DDBJ whole genome shotgun (WGS) entry which is preliminary data.</text>
</comment>
<dbReference type="GO" id="GO:0008173">
    <property type="term" value="F:RNA methyltransferase activity"/>
    <property type="evidence" value="ECO:0007669"/>
    <property type="project" value="InterPro"/>
</dbReference>
<dbReference type="InterPro" id="IPR001537">
    <property type="entry name" value="SpoU_MeTrfase"/>
</dbReference>
<dbReference type="GO" id="GO:0006396">
    <property type="term" value="P:RNA processing"/>
    <property type="evidence" value="ECO:0007669"/>
    <property type="project" value="InterPro"/>
</dbReference>
<dbReference type="InterPro" id="IPR029028">
    <property type="entry name" value="Alpha/beta_knot_MTases"/>
</dbReference>
<keyword evidence="6" id="KW-1185">Reference proteome</keyword>
<name>A0A2T5C5H8_9BACT</name>
<evidence type="ECO:0000313" key="5">
    <source>
        <dbReference type="EMBL" id="PTN10157.1"/>
    </source>
</evidence>
<dbReference type="InterPro" id="IPR053888">
    <property type="entry name" value="MRM3-like_sub_bind"/>
</dbReference>
<dbReference type="Pfam" id="PF00588">
    <property type="entry name" value="SpoU_methylase"/>
    <property type="match status" value="1"/>
</dbReference>
<evidence type="ECO:0000256" key="2">
    <source>
        <dbReference type="ARBA" id="ARBA00022603"/>
    </source>
</evidence>
<dbReference type="SUPFAM" id="SSF55315">
    <property type="entry name" value="L30e-like"/>
    <property type="match status" value="1"/>
</dbReference>
<dbReference type="Gene3D" id="3.40.1280.10">
    <property type="match status" value="1"/>
</dbReference>
<evidence type="ECO:0000256" key="3">
    <source>
        <dbReference type="ARBA" id="ARBA00022679"/>
    </source>
</evidence>
<dbReference type="SUPFAM" id="SSF75217">
    <property type="entry name" value="alpha/beta knot"/>
    <property type="match status" value="1"/>
</dbReference>
<evidence type="ECO:0000259" key="4">
    <source>
        <dbReference type="SMART" id="SM00967"/>
    </source>
</evidence>
<dbReference type="InterPro" id="IPR013123">
    <property type="entry name" value="SpoU_subst-bd"/>
</dbReference>
<dbReference type="PANTHER" id="PTHR43191">
    <property type="entry name" value="RRNA METHYLTRANSFERASE 3"/>
    <property type="match status" value="1"/>
</dbReference>
<keyword evidence="2 5" id="KW-0489">Methyltransferase</keyword>
<dbReference type="GO" id="GO:0005737">
    <property type="term" value="C:cytoplasm"/>
    <property type="evidence" value="ECO:0007669"/>
    <property type="project" value="UniProtKB-ARBA"/>
</dbReference>